<gene>
    <name evidence="2" type="ORF">CEXT_523571</name>
</gene>
<proteinExistence type="predicted"/>
<dbReference type="EMBL" id="BPLR01007693">
    <property type="protein sequence ID" value="GIY18907.1"/>
    <property type="molecule type" value="Genomic_DNA"/>
</dbReference>
<protein>
    <recommendedName>
        <fullName evidence="4">SMB domain-containing protein</fullName>
    </recommendedName>
</protein>
<comment type="caution">
    <text evidence="2">The sequence shown here is derived from an EMBL/GenBank/DDBJ whole genome shotgun (WGS) entry which is preliminary data.</text>
</comment>
<evidence type="ECO:0000313" key="3">
    <source>
        <dbReference type="Proteomes" id="UP001054945"/>
    </source>
</evidence>
<dbReference type="Proteomes" id="UP001054945">
    <property type="component" value="Unassembled WGS sequence"/>
</dbReference>
<feature type="signal peptide" evidence="1">
    <location>
        <begin position="1"/>
        <end position="24"/>
    </location>
</feature>
<keyword evidence="1" id="KW-0732">Signal</keyword>
<evidence type="ECO:0000313" key="2">
    <source>
        <dbReference type="EMBL" id="GIY18907.1"/>
    </source>
</evidence>
<feature type="chain" id="PRO_5043663298" description="SMB domain-containing protein" evidence="1">
    <location>
        <begin position="25"/>
        <end position="197"/>
    </location>
</feature>
<sequence>MEGDDLSRYVLVFTLLSCVVVSKGGVSTVKDVDDRYGVFRFRYTRVPATKRAVIADLISIRDSNVPGGAHGYELHVPKVVTNNTVETLVSACSNSSTCQGNRTDGTVYDYYCNCGKSCVKYDTCCNDSNHGAESGNVTKPDADVKCVSLRDGSHRHVFMVDTCKVKDVYVARSSRHVNTHIYTHCRSSVEDNDNPSS</sequence>
<accession>A0AAV4RC38</accession>
<dbReference type="AlphaFoldDB" id="A0AAV4RC38"/>
<evidence type="ECO:0000256" key="1">
    <source>
        <dbReference type="SAM" id="SignalP"/>
    </source>
</evidence>
<organism evidence="2 3">
    <name type="scientific">Caerostris extrusa</name>
    <name type="common">Bark spider</name>
    <name type="synonym">Caerostris bankana</name>
    <dbReference type="NCBI Taxonomy" id="172846"/>
    <lineage>
        <taxon>Eukaryota</taxon>
        <taxon>Metazoa</taxon>
        <taxon>Ecdysozoa</taxon>
        <taxon>Arthropoda</taxon>
        <taxon>Chelicerata</taxon>
        <taxon>Arachnida</taxon>
        <taxon>Araneae</taxon>
        <taxon>Araneomorphae</taxon>
        <taxon>Entelegynae</taxon>
        <taxon>Araneoidea</taxon>
        <taxon>Araneidae</taxon>
        <taxon>Caerostris</taxon>
    </lineage>
</organism>
<keyword evidence="3" id="KW-1185">Reference proteome</keyword>
<evidence type="ECO:0008006" key="4">
    <source>
        <dbReference type="Google" id="ProtNLM"/>
    </source>
</evidence>
<name>A0AAV4RC38_CAEEX</name>
<reference evidence="2 3" key="1">
    <citation type="submission" date="2021-06" db="EMBL/GenBank/DDBJ databases">
        <title>Caerostris extrusa draft genome.</title>
        <authorList>
            <person name="Kono N."/>
            <person name="Arakawa K."/>
        </authorList>
    </citation>
    <scope>NUCLEOTIDE SEQUENCE [LARGE SCALE GENOMIC DNA]</scope>
</reference>